<protein>
    <recommendedName>
        <fullName evidence="3">Lipoprotein</fullName>
    </recommendedName>
</protein>
<comment type="caution">
    <text evidence="1">The sequence shown here is derived from an EMBL/GenBank/DDBJ whole genome shotgun (WGS) entry which is preliminary data.</text>
</comment>
<reference evidence="1 2" key="1">
    <citation type="submission" date="2018-01" db="EMBL/GenBank/DDBJ databases">
        <title>Whole genome sequencing of Histamine producing bacteria.</title>
        <authorList>
            <person name="Butler K."/>
        </authorList>
    </citation>
    <scope>NUCLEOTIDE SEQUENCE [LARGE SCALE GENOMIC DNA]</scope>
    <source>
        <strain evidence="1 2">DSM 100436</strain>
    </source>
</reference>
<sequence length="136" mass="15189">MIYRFSALAVSTSILLGCASMELEPPLSNYQGALPEDFKQKLLAFNEQPSTPFRGGVQTYDFDPDASLLTVIFRLPNPRWSWDIGQYEVEQSMFPEACQKLGYEIKNGLGVRYWFAGGGGFVTDVLTDDICRSLSS</sequence>
<evidence type="ECO:0000313" key="1">
    <source>
        <dbReference type="EMBL" id="PSW18988.1"/>
    </source>
</evidence>
<dbReference type="Proteomes" id="UP000241771">
    <property type="component" value="Unassembled WGS sequence"/>
</dbReference>
<proteinExistence type="predicted"/>
<dbReference type="AlphaFoldDB" id="A0A2T3NRV1"/>
<accession>A0A2T3NRV1</accession>
<dbReference type="RefSeq" id="WP_107272116.1">
    <property type="nucleotide sequence ID" value="NZ_JGVO01000216.1"/>
</dbReference>
<gene>
    <name evidence="1" type="ORF">C9I98_14155</name>
</gene>
<evidence type="ECO:0008006" key="3">
    <source>
        <dbReference type="Google" id="ProtNLM"/>
    </source>
</evidence>
<name>A0A2T3NRV1_9GAMM</name>
<dbReference type="OrthoDB" id="5816004at2"/>
<keyword evidence="2" id="KW-1185">Reference proteome</keyword>
<dbReference type="PROSITE" id="PS51257">
    <property type="entry name" value="PROKAR_LIPOPROTEIN"/>
    <property type="match status" value="1"/>
</dbReference>
<dbReference type="EMBL" id="PYMA01000008">
    <property type="protein sequence ID" value="PSW18988.1"/>
    <property type="molecule type" value="Genomic_DNA"/>
</dbReference>
<organism evidence="1 2">
    <name type="scientific">Photobacterium sanctipauli</name>
    <dbReference type="NCBI Taxonomy" id="1342794"/>
    <lineage>
        <taxon>Bacteria</taxon>
        <taxon>Pseudomonadati</taxon>
        <taxon>Pseudomonadota</taxon>
        <taxon>Gammaproteobacteria</taxon>
        <taxon>Vibrionales</taxon>
        <taxon>Vibrionaceae</taxon>
        <taxon>Photobacterium</taxon>
    </lineage>
</organism>
<evidence type="ECO:0000313" key="2">
    <source>
        <dbReference type="Proteomes" id="UP000241771"/>
    </source>
</evidence>